<proteinExistence type="predicted"/>
<feature type="compositionally biased region" description="Basic and acidic residues" evidence="2">
    <location>
        <begin position="42"/>
        <end position="59"/>
    </location>
</feature>
<organism evidence="3 5">
    <name type="scientific">Phytophthora infestans</name>
    <name type="common">Potato late blight agent</name>
    <name type="synonym">Botrytis infestans</name>
    <dbReference type="NCBI Taxonomy" id="4787"/>
    <lineage>
        <taxon>Eukaryota</taxon>
        <taxon>Sar</taxon>
        <taxon>Stramenopiles</taxon>
        <taxon>Oomycota</taxon>
        <taxon>Peronosporomycetes</taxon>
        <taxon>Peronosporales</taxon>
        <taxon>Peronosporaceae</taxon>
        <taxon>Phytophthora</taxon>
    </lineage>
</organism>
<feature type="compositionally biased region" description="Acidic residues" evidence="2">
    <location>
        <begin position="60"/>
        <end position="71"/>
    </location>
</feature>
<dbReference type="PANTHER" id="PTHR18950:SF0">
    <property type="entry name" value="PROGESTERONE IMMUNOMODULATORY BINDING FACTOR 1"/>
    <property type="match status" value="1"/>
</dbReference>
<dbReference type="EMBL" id="JAACNO010002527">
    <property type="protein sequence ID" value="KAF4132595.1"/>
    <property type="molecule type" value="Genomic_DNA"/>
</dbReference>
<feature type="compositionally biased region" description="Low complexity" evidence="2">
    <location>
        <begin position="825"/>
        <end position="841"/>
    </location>
</feature>
<keyword evidence="5" id="KW-1185">Reference proteome</keyword>
<feature type="coiled-coil region" evidence="1">
    <location>
        <begin position="532"/>
        <end position="577"/>
    </location>
</feature>
<dbReference type="AlphaFoldDB" id="A0A833SI45"/>
<evidence type="ECO:0000256" key="2">
    <source>
        <dbReference type="SAM" id="MobiDB-lite"/>
    </source>
</evidence>
<feature type="region of interest" description="Disordered" evidence="2">
    <location>
        <begin position="794"/>
        <end position="859"/>
    </location>
</feature>
<accession>A0A833SI45</accession>
<comment type="caution">
    <text evidence="3">The sequence shown here is derived from an EMBL/GenBank/DDBJ whole genome shotgun (WGS) entry which is preliminary data.</text>
</comment>
<evidence type="ECO:0000313" key="5">
    <source>
        <dbReference type="Proteomes" id="UP000602510"/>
    </source>
</evidence>
<feature type="coiled-coil region" evidence="1">
    <location>
        <begin position="257"/>
        <end position="392"/>
    </location>
</feature>
<dbReference type="EMBL" id="WSZM01000717">
    <property type="protein sequence ID" value="KAF4030088.1"/>
    <property type="molecule type" value="Genomic_DNA"/>
</dbReference>
<dbReference type="GO" id="GO:0060271">
    <property type="term" value="P:cilium assembly"/>
    <property type="evidence" value="ECO:0007669"/>
    <property type="project" value="TreeGrafter"/>
</dbReference>
<reference evidence="3" key="1">
    <citation type="submission" date="2020-04" db="EMBL/GenBank/DDBJ databases">
        <title>Hybrid Assembly of Korean Phytophthora infestans isolates.</title>
        <authorList>
            <person name="Prokchorchik M."/>
            <person name="Lee Y."/>
            <person name="Seo J."/>
            <person name="Cho J.-H."/>
            <person name="Park Y.-E."/>
            <person name="Jang D.-C."/>
            <person name="Im J.-S."/>
            <person name="Choi J.-G."/>
            <person name="Park H.-J."/>
            <person name="Lee G.-B."/>
            <person name="Lee Y.-G."/>
            <person name="Hong S.-Y."/>
            <person name="Cho K."/>
            <person name="Sohn K.H."/>
        </authorList>
    </citation>
    <scope>NUCLEOTIDE SEQUENCE</scope>
    <source>
        <strain evidence="3">KR_1_A1</strain>
        <strain evidence="4">KR_2_A2</strain>
    </source>
</reference>
<dbReference type="GO" id="GO:0005815">
    <property type="term" value="C:microtubule organizing center"/>
    <property type="evidence" value="ECO:0007669"/>
    <property type="project" value="TreeGrafter"/>
</dbReference>
<dbReference type="Proteomes" id="UP000704712">
    <property type="component" value="Unassembled WGS sequence"/>
</dbReference>
<evidence type="ECO:0000256" key="1">
    <source>
        <dbReference type="SAM" id="Coils"/>
    </source>
</evidence>
<feature type="region of interest" description="Disordered" evidence="2">
    <location>
        <begin position="42"/>
        <end position="73"/>
    </location>
</feature>
<feature type="coiled-coil region" evidence="1">
    <location>
        <begin position="637"/>
        <end position="727"/>
    </location>
</feature>
<protein>
    <recommendedName>
        <fullName evidence="6">Progesterone-induced-blocking factor 1</fullName>
    </recommendedName>
</protein>
<evidence type="ECO:0000313" key="4">
    <source>
        <dbReference type="EMBL" id="KAF4132595.1"/>
    </source>
</evidence>
<gene>
    <name evidence="3" type="ORF">GN244_ATG18176</name>
    <name evidence="4" type="ORF">GN958_ATG18217</name>
</gene>
<dbReference type="PANTHER" id="PTHR18950">
    <property type="entry name" value="PROGESTERONE-INDUCED BLOCKING FACTOR 1"/>
    <property type="match status" value="1"/>
</dbReference>
<sequence>MADEDRRFRRLAVQLGVPRHVLGPVDTAEAFDALSIGVEAARQQREGVDGDHEVDKEIDIEGPNDEEEEGNVGELSLTLPSDSASEGLSSDLSLPHSFGHYDQLPTGRGISRFDDHLTALSPGQVPSGRTNRLQQSPQRVATMGANSASSEAVMKQFYEIQVENVRTQLTLSVQAQKELEKVLQQERAAWQAKKAEMELKCGEERNGLEKELKQARTDLMAAQTRLRMDKTHIASLERCRQEVETLRKISSTDKAAAAGASDEIARLQRIAEAKERRLQHEFELSEATRLELENQIKALVDQIDGIKKEQRHNEAIYSDRRVFQKESERLKRDLQVLQREHDDLQSSFDEVSASDSGLHQKIALLTADKAFLQDAKTQLEDQVAKLYILQQEMQAKVKSLREKHDGNLSQNVQLQNETRLHFEKKLDDEIAKFMELSRREIERIRNDGQVVYERENRLLKVARDDALKHVDLLQARLDSVQSILEATRLESTHTAAMATAHNELKMRHFEISQLKSTLEDKARDGRSARLEIEMLARKVEAHKEEFARLETTSTTRITQLEAALEVEHNKLKEYELLEIDLDGAVVQTGEIAAEGEGNHADGGEPSLKLLEAMTTFEAIPTTTKRRFQQSVLLAQKVVKSQREAIALEQKLNEATSDRTRLQREITELKAKLVTFHQPQSYLLDKLTRREQELQSAVRRYKETQSQLQQLRAQFQQSQEANSSLQQQLKHLLSCRRDLSALKTTVQLLRGKIQAHNHQEELRLGDYKLQVAQNHYFTTPSDAVGTVDPTSSLMVSASAKASPPPSIASKMTQPPTPQRQTDELNSVRAASEASGSSSSISSTPRWYTKLRVPAQQQTQQ</sequence>
<keyword evidence="1" id="KW-0175">Coiled coil</keyword>
<evidence type="ECO:0008006" key="6">
    <source>
        <dbReference type="Google" id="ProtNLM"/>
    </source>
</evidence>
<dbReference type="InterPro" id="IPR026205">
    <property type="entry name" value="PIBF1"/>
</dbReference>
<name>A0A833SI45_PHYIN</name>
<evidence type="ECO:0000313" key="3">
    <source>
        <dbReference type="EMBL" id="KAF4030088.1"/>
    </source>
</evidence>
<feature type="coiled-coil region" evidence="1">
    <location>
        <begin position="180"/>
        <end position="225"/>
    </location>
</feature>
<dbReference type="Proteomes" id="UP000602510">
    <property type="component" value="Unassembled WGS sequence"/>
</dbReference>